<evidence type="ECO:0000256" key="6">
    <source>
        <dbReference type="ARBA" id="ARBA00023004"/>
    </source>
</evidence>
<sequence>MTINRKLSLNHSTDQEREAMESCFSLPLLLSITFFISISFHYLFRKLKTHHNIPSVKNSPRNAPLPPGSTGWPFIGETFQYLSMARKGLPEKFIGDRRDKYSTKVFKTSLLGEPMAILCTAEGNKFVFSNENKLVHSWWPQCVEKIFPHSKKGGTTKEESKKLRQFLPAFLKPDSLRKYVGVMDLLAKKHLSCYWDDREEVKVHCLMRKYTFTLGCKLLLNIDDRELIERLEGPYGKITAGFISLPLNVPGTKFNRAIRASRELHKDIEGMIKKRRIEISDKEVPIGEDILSQMVVENGHVMDEWEMANKILGLLTGAHDTASIALVSTIKFLAELPEIYDGVLRVHKISSCFILSFFSRCINQEQQIRRYVCLTNLGVSLDLIVWVKKEQLEIARSKEAKVLLNWEDITKMRYSWNVANEVLRLRPPSFGTFREAITEFIYSGYKIPKGWKLHWLSHSTLKNPEYFPDLEKFDPSRFEGNGPPPYTFVPFGGGPRMCPGNEYARLVILVFIHNVVTSFRWDKMIPREKIVNDPLPRPTQGFPVRLHCHNP</sequence>
<evidence type="ECO:0000256" key="2">
    <source>
        <dbReference type="ARBA" id="ARBA00022692"/>
    </source>
</evidence>
<dbReference type="PRINTS" id="PR00385">
    <property type="entry name" value="P450"/>
</dbReference>
<feature type="transmembrane region" description="Helical" evidence="9">
    <location>
        <begin position="24"/>
        <end position="44"/>
    </location>
</feature>
<evidence type="ECO:0000313" key="11">
    <source>
        <dbReference type="Proteomes" id="UP000823749"/>
    </source>
</evidence>
<evidence type="ECO:0000256" key="7">
    <source>
        <dbReference type="PIRSR" id="PIRSR602401-1"/>
    </source>
</evidence>
<evidence type="ECO:0008006" key="12">
    <source>
        <dbReference type="Google" id="ProtNLM"/>
    </source>
</evidence>
<dbReference type="EMBL" id="JACTNZ010000008">
    <property type="protein sequence ID" value="KAG5535788.1"/>
    <property type="molecule type" value="Genomic_DNA"/>
</dbReference>
<dbReference type="GO" id="GO:0005506">
    <property type="term" value="F:iron ion binding"/>
    <property type="evidence" value="ECO:0007669"/>
    <property type="project" value="InterPro"/>
</dbReference>
<proteinExistence type="inferred from homology"/>
<keyword evidence="9" id="KW-0472">Membrane</keyword>
<evidence type="ECO:0000256" key="9">
    <source>
        <dbReference type="SAM" id="Phobius"/>
    </source>
</evidence>
<evidence type="ECO:0000313" key="10">
    <source>
        <dbReference type="EMBL" id="KAG5535788.1"/>
    </source>
</evidence>
<organism evidence="10 11">
    <name type="scientific">Rhododendron griersonianum</name>
    <dbReference type="NCBI Taxonomy" id="479676"/>
    <lineage>
        <taxon>Eukaryota</taxon>
        <taxon>Viridiplantae</taxon>
        <taxon>Streptophyta</taxon>
        <taxon>Embryophyta</taxon>
        <taxon>Tracheophyta</taxon>
        <taxon>Spermatophyta</taxon>
        <taxon>Magnoliopsida</taxon>
        <taxon>eudicotyledons</taxon>
        <taxon>Gunneridae</taxon>
        <taxon>Pentapetalae</taxon>
        <taxon>asterids</taxon>
        <taxon>Ericales</taxon>
        <taxon>Ericaceae</taxon>
        <taxon>Ericoideae</taxon>
        <taxon>Rhodoreae</taxon>
        <taxon>Rhododendron</taxon>
    </lineage>
</organism>
<dbReference type="InterPro" id="IPR036396">
    <property type="entry name" value="Cyt_P450_sf"/>
</dbReference>
<keyword evidence="3 7" id="KW-0479">Metal-binding</keyword>
<dbReference type="GO" id="GO:0020037">
    <property type="term" value="F:heme binding"/>
    <property type="evidence" value="ECO:0007669"/>
    <property type="project" value="InterPro"/>
</dbReference>
<dbReference type="GO" id="GO:0016125">
    <property type="term" value="P:sterol metabolic process"/>
    <property type="evidence" value="ECO:0007669"/>
    <property type="project" value="TreeGrafter"/>
</dbReference>
<keyword evidence="11" id="KW-1185">Reference proteome</keyword>
<dbReference type="InterPro" id="IPR001128">
    <property type="entry name" value="Cyt_P450"/>
</dbReference>
<comment type="similarity">
    <text evidence="8">Belongs to the cytochrome P450 family.</text>
</comment>
<evidence type="ECO:0000256" key="3">
    <source>
        <dbReference type="ARBA" id="ARBA00022723"/>
    </source>
</evidence>
<comment type="subcellular location">
    <subcellularLocation>
        <location evidence="1">Membrane</location>
        <topology evidence="1">Single-pass membrane protein</topology>
    </subcellularLocation>
</comment>
<comment type="caution">
    <text evidence="10">The sequence shown here is derived from an EMBL/GenBank/DDBJ whole genome shotgun (WGS) entry which is preliminary data.</text>
</comment>
<dbReference type="PROSITE" id="PS00086">
    <property type="entry name" value="CYTOCHROME_P450"/>
    <property type="match status" value="1"/>
</dbReference>
<keyword evidence="4 9" id="KW-1133">Transmembrane helix</keyword>
<dbReference type="GO" id="GO:0004497">
    <property type="term" value="F:monooxygenase activity"/>
    <property type="evidence" value="ECO:0007669"/>
    <property type="project" value="UniProtKB-KW"/>
</dbReference>
<accession>A0AAV6J5M3</accession>
<name>A0AAV6J5M3_9ERIC</name>
<keyword evidence="8" id="KW-0503">Monooxygenase</keyword>
<evidence type="ECO:0000256" key="4">
    <source>
        <dbReference type="ARBA" id="ARBA00022989"/>
    </source>
</evidence>
<keyword evidence="2 9" id="KW-0812">Transmembrane</keyword>
<dbReference type="PRINTS" id="PR00463">
    <property type="entry name" value="EP450I"/>
</dbReference>
<dbReference type="InterPro" id="IPR002401">
    <property type="entry name" value="Cyt_P450_E_grp-I"/>
</dbReference>
<reference evidence="10" key="1">
    <citation type="submission" date="2020-08" db="EMBL/GenBank/DDBJ databases">
        <title>Plant Genome Project.</title>
        <authorList>
            <person name="Zhang R.-G."/>
        </authorList>
    </citation>
    <scope>NUCLEOTIDE SEQUENCE</scope>
    <source>
        <strain evidence="10">WSP0</strain>
        <tissue evidence="10">Leaf</tissue>
    </source>
</reference>
<comment type="cofactor">
    <cofactor evidence="7">
        <name>heme</name>
        <dbReference type="ChEBI" id="CHEBI:30413"/>
    </cofactor>
</comment>
<dbReference type="SUPFAM" id="SSF48264">
    <property type="entry name" value="Cytochrome P450"/>
    <property type="match status" value="1"/>
</dbReference>
<dbReference type="GO" id="GO:0016705">
    <property type="term" value="F:oxidoreductase activity, acting on paired donors, with incorporation or reduction of molecular oxygen"/>
    <property type="evidence" value="ECO:0007669"/>
    <property type="project" value="InterPro"/>
</dbReference>
<dbReference type="PANTHER" id="PTHR24286">
    <property type="entry name" value="CYTOCHROME P450 26"/>
    <property type="match status" value="1"/>
</dbReference>
<evidence type="ECO:0000256" key="1">
    <source>
        <dbReference type="ARBA" id="ARBA00004167"/>
    </source>
</evidence>
<dbReference type="InterPro" id="IPR017972">
    <property type="entry name" value="Cyt_P450_CS"/>
</dbReference>
<dbReference type="PANTHER" id="PTHR24286:SF381">
    <property type="entry name" value="BETA-AMYRIN 28-OXIDASE"/>
    <property type="match status" value="1"/>
</dbReference>
<protein>
    <recommendedName>
        <fullName evidence="12">Cytochrome P450</fullName>
    </recommendedName>
</protein>
<dbReference type="Pfam" id="PF00067">
    <property type="entry name" value="p450"/>
    <property type="match status" value="2"/>
</dbReference>
<dbReference type="Gene3D" id="1.10.630.10">
    <property type="entry name" value="Cytochrome P450"/>
    <property type="match status" value="2"/>
</dbReference>
<keyword evidence="5 8" id="KW-0560">Oxidoreductase</keyword>
<dbReference type="AlphaFoldDB" id="A0AAV6J5M3"/>
<keyword evidence="7 8" id="KW-0349">Heme</keyword>
<evidence type="ECO:0000256" key="8">
    <source>
        <dbReference type="RuleBase" id="RU000461"/>
    </source>
</evidence>
<dbReference type="GO" id="GO:0016020">
    <property type="term" value="C:membrane"/>
    <property type="evidence" value="ECO:0007669"/>
    <property type="project" value="UniProtKB-SubCell"/>
</dbReference>
<dbReference type="CDD" id="cd11043">
    <property type="entry name" value="CYP90-like"/>
    <property type="match status" value="1"/>
</dbReference>
<gene>
    <name evidence="10" type="ORF">RHGRI_023529</name>
</gene>
<evidence type="ECO:0000256" key="5">
    <source>
        <dbReference type="ARBA" id="ARBA00023002"/>
    </source>
</evidence>
<dbReference type="Proteomes" id="UP000823749">
    <property type="component" value="Chromosome 8"/>
</dbReference>
<keyword evidence="6 7" id="KW-0408">Iron</keyword>
<feature type="binding site" description="axial binding residue" evidence="7">
    <location>
        <position position="498"/>
    </location>
    <ligand>
        <name>heme</name>
        <dbReference type="ChEBI" id="CHEBI:30413"/>
    </ligand>
    <ligandPart>
        <name>Fe</name>
        <dbReference type="ChEBI" id="CHEBI:18248"/>
    </ligandPart>
</feature>